<evidence type="ECO:0000313" key="4">
    <source>
        <dbReference type="Proteomes" id="UP000272908"/>
    </source>
</evidence>
<accession>A0A3B0M8K2</accession>
<keyword evidence="1" id="KW-0732">Signal</keyword>
<dbReference type="Proteomes" id="UP000272908">
    <property type="component" value="Unassembled WGS sequence"/>
</dbReference>
<feature type="domain" description="SCP" evidence="2">
    <location>
        <begin position="31"/>
        <end position="140"/>
    </location>
</feature>
<keyword evidence="4" id="KW-1185">Reference proteome</keyword>
<dbReference type="InterPro" id="IPR035940">
    <property type="entry name" value="CAP_sf"/>
</dbReference>
<name>A0A3B0M8K2_9RHOB</name>
<reference evidence="4" key="1">
    <citation type="submission" date="2018-08" db="EMBL/GenBank/DDBJ databases">
        <authorList>
            <person name="Rodrigo-Torres L."/>
            <person name="Arahal R. D."/>
            <person name="Lucena T."/>
        </authorList>
    </citation>
    <scope>NUCLEOTIDE SEQUENCE [LARGE SCALE GENOMIC DNA]</scope>
    <source>
        <strain evidence="4">CECT 7235</strain>
    </source>
</reference>
<dbReference type="EMBL" id="UIHC01000017">
    <property type="protein sequence ID" value="SUZ32222.1"/>
    <property type="molecule type" value="Genomic_DNA"/>
</dbReference>
<dbReference type="Pfam" id="PF00188">
    <property type="entry name" value="CAP"/>
    <property type="match status" value="1"/>
</dbReference>
<dbReference type="SUPFAM" id="SSF55797">
    <property type="entry name" value="PR-1-like"/>
    <property type="match status" value="1"/>
</dbReference>
<feature type="signal peptide" evidence="1">
    <location>
        <begin position="1"/>
        <end position="17"/>
    </location>
</feature>
<organism evidence="3 4">
    <name type="scientific">Roseinatronobacter ekhonensis</name>
    <dbReference type="NCBI Taxonomy" id="254356"/>
    <lineage>
        <taxon>Bacteria</taxon>
        <taxon>Pseudomonadati</taxon>
        <taxon>Pseudomonadota</taxon>
        <taxon>Alphaproteobacteria</taxon>
        <taxon>Rhodobacterales</taxon>
        <taxon>Paracoccaceae</taxon>
        <taxon>Roseinatronobacter</taxon>
    </lineage>
</organism>
<dbReference type="RefSeq" id="WP_220669549.1">
    <property type="nucleotide sequence ID" value="NZ_UIHC01000017.1"/>
</dbReference>
<dbReference type="CDD" id="cd05379">
    <property type="entry name" value="CAP_bacterial"/>
    <property type="match status" value="1"/>
</dbReference>
<evidence type="ECO:0000259" key="2">
    <source>
        <dbReference type="Pfam" id="PF00188"/>
    </source>
</evidence>
<evidence type="ECO:0000313" key="3">
    <source>
        <dbReference type="EMBL" id="SUZ32222.1"/>
    </source>
</evidence>
<dbReference type="AlphaFoldDB" id="A0A3B0M8K2"/>
<dbReference type="InterPro" id="IPR014044">
    <property type="entry name" value="CAP_dom"/>
</dbReference>
<dbReference type="PANTHER" id="PTHR31157">
    <property type="entry name" value="SCP DOMAIN-CONTAINING PROTEIN"/>
    <property type="match status" value="1"/>
</dbReference>
<feature type="chain" id="PRO_5017229047" description="SCP domain-containing protein" evidence="1">
    <location>
        <begin position="18"/>
        <end position="147"/>
    </location>
</feature>
<protein>
    <recommendedName>
        <fullName evidence="2">SCP domain-containing protein</fullName>
    </recommendedName>
</protein>
<sequence>MRIVALVFAVLCGPVQACTPVTMPEAEVHLASINAARADAGLAPVALDAGLSRMARDHACDMATRGYFDHTAPDGSGLFDRATRAGLMGFCQLAENIARGQQDIPTVMAIWLRSPGHRANLLDAGLTHVGLGRAQGPHWVQVFGGQC</sequence>
<evidence type="ECO:0000256" key="1">
    <source>
        <dbReference type="SAM" id="SignalP"/>
    </source>
</evidence>
<gene>
    <name evidence="3" type="ORF">ROE7235_01977</name>
</gene>
<proteinExistence type="predicted"/>
<dbReference type="Gene3D" id="3.40.33.10">
    <property type="entry name" value="CAP"/>
    <property type="match status" value="1"/>
</dbReference>
<dbReference type="PANTHER" id="PTHR31157:SF1">
    <property type="entry name" value="SCP DOMAIN-CONTAINING PROTEIN"/>
    <property type="match status" value="1"/>
</dbReference>